<sequence>MDWARHYHLLAVRRSFKIVLKRMTCMGNKMPNDGQLKRGVKDDALVYSSDPGTLVNGQVWGLGAAEKTYAVNHFDAAVEDKLFSYTPGRVVKNVFNKYESNEFQVACYYTDWSQYDSRYGNGPGDPSVNYSVGGRGTDAMRLQAMGPFDKIVVGFAGIIGDEGEKKPVIDKAAIDFGIASGPADLPNQRGKATFTDSWGDVLSYINCGFNSWVSNDAIAMFHPDRAQGLLGALVKLKRSKPDLRISLSLGGWTMSQAFHHIAKEPALRTVLALSLKRIVDAFPMFTDLDIDWEYPGVPGAPGNQFGPEDAPNFAALIREIKAHLPSMHLSIAVNAEPAKMAAADIPSLLAAGVEGLNVMCYDFFGTPWAEHLAHHTNLRGNPSDASQNSATKAVDYLLSLGVAPKKIFLGYAAYSRNAQRARIDGVSPLRGSYQPYPDQTTVGSFESGTTEWPDVLYQYMDFENQTGRNGFQLYTDTVADADFLYNSQSQVFMSLDTPRSVKAKAEYARSKGLGGMFVWTGDGDSGLLTNAAREGLGCRVQQQVVDMAPFYFSGITGAEMVKEAFRNIGETEPRELQSITRR</sequence>
<protein>
    <recommendedName>
        <fullName evidence="2">chitinase</fullName>
        <ecNumber evidence="2">3.2.1.14</ecNumber>
    </recommendedName>
</protein>
<keyword evidence="3" id="KW-0624">Polysaccharide degradation</keyword>
<keyword evidence="5" id="KW-0378">Hydrolase</keyword>
<accession>A0ABV0IZA3</accession>
<evidence type="ECO:0000256" key="1">
    <source>
        <dbReference type="ARBA" id="ARBA00000822"/>
    </source>
</evidence>
<evidence type="ECO:0000313" key="5">
    <source>
        <dbReference type="EMBL" id="MEO9386615.1"/>
    </source>
</evidence>
<dbReference type="EC" id="3.2.1.14" evidence="2"/>
<evidence type="ECO:0000256" key="3">
    <source>
        <dbReference type="ARBA" id="ARBA00023024"/>
    </source>
</evidence>
<dbReference type="PROSITE" id="PS51910">
    <property type="entry name" value="GH18_2"/>
    <property type="match status" value="1"/>
</dbReference>
<dbReference type="InterPro" id="IPR001223">
    <property type="entry name" value="Glyco_hydro18_cat"/>
</dbReference>
<organism evidence="5 6">
    <name type="scientific">Chromobacterium phragmitis</name>
    <dbReference type="NCBI Taxonomy" id="2202141"/>
    <lineage>
        <taxon>Bacteria</taxon>
        <taxon>Pseudomonadati</taxon>
        <taxon>Pseudomonadota</taxon>
        <taxon>Betaproteobacteria</taxon>
        <taxon>Neisseriales</taxon>
        <taxon>Chromobacteriaceae</taxon>
        <taxon>Chromobacterium</taxon>
    </lineage>
</organism>
<dbReference type="Pfam" id="PF00704">
    <property type="entry name" value="Glyco_hydro_18"/>
    <property type="match status" value="1"/>
</dbReference>
<name>A0ABV0IZA3_9NEIS</name>
<keyword evidence="3" id="KW-0146">Chitin degradation</keyword>
<evidence type="ECO:0000256" key="2">
    <source>
        <dbReference type="ARBA" id="ARBA00012729"/>
    </source>
</evidence>
<keyword evidence="3" id="KW-0119">Carbohydrate metabolism</keyword>
<dbReference type="InterPro" id="IPR017853">
    <property type="entry name" value="GH"/>
</dbReference>
<dbReference type="InterPro" id="IPR029070">
    <property type="entry name" value="Chitinase_insertion_sf"/>
</dbReference>
<gene>
    <name evidence="5" type="ORF">ABI908_21180</name>
</gene>
<proteinExistence type="predicted"/>
<comment type="caution">
    <text evidence="5">The sequence shown here is derived from an EMBL/GenBank/DDBJ whole genome shotgun (WGS) entry which is preliminary data.</text>
</comment>
<dbReference type="PANTHER" id="PTHR11177">
    <property type="entry name" value="CHITINASE"/>
    <property type="match status" value="1"/>
</dbReference>
<dbReference type="Gene3D" id="3.20.20.80">
    <property type="entry name" value="Glycosidases"/>
    <property type="match status" value="1"/>
</dbReference>
<comment type="catalytic activity">
    <reaction evidence="1">
        <text>Random endo-hydrolysis of N-acetyl-beta-D-glucosaminide (1-&gt;4)-beta-linkages in chitin and chitodextrins.</text>
        <dbReference type="EC" id="3.2.1.14"/>
    </reaction>
</comment>
<dbReference type="Gene3D" id="3.10.50.10">
    <property type="match status" value="1"/>
</dbReference>
<dbReference type="InterPro" id="IPR011583">
    <property type="entry name" value="Chitinase_II/V-like_cat"/>
</dbReference>
<evidence type="ECO:0000313" key="6">
    <source>
        <dbReference type="Proteomes" id="UP001462502"/>
    </source>
</evidence>
<dbReference type="SMART" id="SM00636">
    <property type="entry name" value="Glyco_18"/>
    <property type="match status" value="1"/>
</dbReference>
<dbReference type="SUPFAM" id="SSF54556">
    <property type="entry name" value="Chitinase insertion domain"/>
    <property type="match status" value="1"/>
</dbReference>
<reference evidence="5 6" key="1">
    <citation type="submission" date="2024-05" db="EMBL/GenBank/DDBJ databases">
        <authorList>
            <person name="De Oliveira J.P."/>
            <person name="Noriler S.A."/>
            <person name="De Oliveira A.G."/>
            <person name="Sipoli D.S."/>
        </authorList>
    </citation>
    <scope>NUCLEOTIDE SEQUENCE [LARGE SCALE GENOMIC DNA]</scope>
    <source>
        <strain evidence="5 6">LABIM192</strain>
    </source>
</reference>
<feature type="domain" description="GH18" evidence="4">
    <location>
        <begin position="103"/>
        <end position="539"/>
    </location>
</feature>
<dbReference type="PANTHER" id="PTHR11177:SF317">
    <property type="entry name" value="CHITINASE 12-RELATED"/>
    <property type="match status" value="1"/>
</dbReference>
<dbReference type="RefSeq" id="WP_347950086.1">
    <property type="nucleotide sequence ID" value="NZ_CP158160.1"/>
</dbReference>
<dbReference type="InterPro" id="IPR050314">
    <property type="entry name" value="Glycosyl_Hydrlase_18"/>
</dbReference>
<dbReference type="Proteomes" id="UP001462502">
    <property type="component" value="Unassembled WGS sequence"/>
</dbReference>
<keyword evidence="6" id="KW-1185">Reference proteome</keyword>
<dbReference type="GO" id="GO:0016787">
    <property type="term" value="F:hydrolase activity"/>
    <property type="evidence" value="ECO:0007669"/>
    <property type="project" value="UniProtKB-KW"/>
</dbReference>
<dbReference type="EMBL" id="JBDXMI010000001">
    <property type="protein sequence ID" value="MEO9386615.1"/>
    <property type="molecule type" value="Genomic_DNA"/>
</dbReference>
<evidence type="ECO:0000259" key="4">
    <source>
        <dbReference type="PROSITE" id="PS51910"/>
    </source>
</evidence>
<dbReference type="SUPFAM" id="SSF51445">
    <property type="entry name" value="(Trans)glycosidases"/>
    <property type="match status" value="1"/>
</dbReference>